<organism evidence="1">
    <name type="scientific">Amphimedon queenslandica</name>
    <name type="common">Sponge</name>
    <dbReference type="NCBI Taxonomy" id="400682"/>
    <lineage>
        <taxon>Eukaryota</taxon>
        <taxon>Metazoa</taxon>
        <taxon>Porifera</taxon>
        <taxon>Demospongiae</taxon>
        <taxon>Heteroscleromorpha</taxon>
        <taxon>Haplosclerida</taxon>
        <taxon>Niphatidae</taxon>
        <taxon>Amphimedon</taxon>
    </lineage>
</organism>
<dbReference type="InParanoid" id="A0A1X7U925"/>
<dbReference type="AlphaFoldDB" id="A0A1X7U925"/>
<sequence length="179" mass="20004">WYADDASACAGLEALKDWLLRLLKEGPKFGYSPKPSKSYVVVNERSIERARILFSPLGVNVVTSHRFLGGVVGDREGQTGFIKSRVEKWSHILNRLAEIAVEQPQAAYAALTKSIQNKWQFTQRLIPNCQQALTDIEHLLANSILPAIFGCEISHPGEKCLLSSYSFWPSSCPQSDRDL</sequence>
<evidence type="ECO:0000313" key="1">
    <source>
        <dbReference type="EnsemblMetazoa" id="Aqu2.1.23994_001"/>
    </source>
</evidence>
<proteinExistence type="predicted"/>
<reference evidence="1" key="1">
    <citation type="submission" date="2017-05" db="UniProtKB">
        <authorList>
            <consortium name="EnsemblMetazoa"/>
        </authorList>
    </citation>
    <scope>IDENTIFICATION</scope>
</reference>
<evidence type="ECO:0008006" key="2">
    <source>
        <dbReference type="Google" id="ProtNLM"/>
    </source>
</evidence>
<protein>
    <recommendedName>
        <fullName evidence="2">Reverse transcriptase domain-containing protein</fullName>
    </recommendedName>
</protein>
<accession>A0A1X7U925</accession>
<name>A0A1X7U925_AMPQE</name>
<dbReference type="EnsemblMetazoa" id="Aqu2.1.23994_001">
    <property type="protein sequence ID" value="Aqu2.1.23994_001"/>
    <property type="gene ID" value="Aqu2.1.23994"/>
</dbReference>